<feature type="region of interest" description="Disordered" evidence="7">
    <location>
        <begin position="1531"/>
        <end position="1563"/>
    </location>
</feature>
<feature type="region of interest" description="Disordered" evidence="7">
    <location>
        <begin position="2329"/>
        <end position="2358"/>
    </location>
</feature>
<feature type="compositionally biased region" description="Low complexity" evidence="7">
    <location>
        <begin position="1008"/>
        <end position="1018"/>
    </location>
</feature>
<dbReference type="Pfam" id="PF00632">
    <property type="entry name" value="HECT"/>
    <property type="match status" value="1"/>
</dbReference>
<feature type="region of interest" description="Disordered" evidence="7">
    <location>
        <begin position="546"/>
        <end position="605"/>
    </location>
</feature>
<feature type="compositionally biased region" description="Polar residues" evidence="7">
    <location>
        <begin position="2432"/>
        <end position="2446"/>
    </location>
</feature>
<keyword evidence="2" id="KW-0863">Zinc-finger</keyword>
<dbReference type="InterPro" id="IPR000569">
    <property type="entry name" value="HECT_dom"/>
</dbReference>
<feature type="domain" description="PABC" evidence="10">
    <location>
        <begin position="2703"/>
        <end position="2784"/>
    </location>
</feature>
<reference evidence="11" key="1">
    <citation type="submission" date="2022-11" db="EMBL/GenBank/DDBJ databases">
        <title>Centuries of genome instability and evolution in soft-shell clam transmissible cancer (bioRxiv).</title>
        <authorList>
            <person name="Hart S.F.M."/>
            <person name="Yonemitsu M.A."/>
            <person name="Giersch R.M."/>
            <person name="Beal B.F."/>
            <person name="Arriagada G."/>
            <person name="Davis B.W."/>
            <person name="Ostrander E.A."/>
            <person name="Goff S.P."/>
            <person name="Metzger M.J."/>
        </authorList>
    </citation>
    <scope>NUCLEOTIDE SEQUENCE</scope>
    <source>
        <strain evidence="11">MELC-2E11</strain>
        <tissue evidence="11">Siphon/mantle</tissue>
    </source>
</reference>
<dbReference type="SMART" id="SM00396">
    <property type="entry name" value="ZnF_UBR1"/>
    <property type="match status" value="1"/>
</dbReference>
<feature type="domain" description="HECT" evidence="8">
    <location>
        <begin position="2847"/>
        <end position="3142"/>
    </location>
</feature>
<keyword evidence="1" id="KW-0479">Metal-binding</keyword>
<name>A0ABY7F739_MYAAR</name>
<feature type="compositionally biased region" description="Basic and acidic residues" evidence="7">
    <location>
        <begin position="2691"/>
        <end position="2705"/>
    </location>
</feature>
<feature type="region of interest" description="Disordered" evidence="7">
    <location>
        <begin position="639"/>
        <end position="659"/>
    </location>
</feature>
<keyword evidence="3 5" id="KW-0833">Ubl conjugation pathway</keyword>
<dbReference type="SUPFAM" id="SSF56204">
    <property type="entry name" value="Hect, E3 ligase catalytic domain"/>
    <property type="match status" value="1"/>
</dbReference>
<dbReference type="SUPFAM" id="SSF63570">
    <property type="entry name" value="PABC (PABP) domain"/>
    <property type="match status" value="1"/>
</dbReference>
<feature type="compositionally biased region" description="Polar residues" evidence="7">
    <location>
        <begin position="2329"/>
        <end position="2349"/>
    </location>
</feature>
<feature type="compositionally biased region" description="Low complexity" evidence="7">
    <location>
        <begin position="2450"/>
        <end position="2474"/>
    </location>
</feature>
<dbReference type="Pfam" id="PF00658">
    <property type="entry name" value="MLLE"/>
    <property type="match status" value="1"/>
</dbReference>
<dbReference type="EMBL" id="CP111021">
    <property type="protein sequence ID" value="WAR17189.1"/>
    <property type="molecule type" value="Genomic_DNA"/>
</dbReference>
<sequence>MTSIHFVVHPLPGTDDQLNDRLREVAEKISRHGYSAPQALGCLRNLTVTQCVDGRVCRVPFAILNERLDLNKQETSKPPTKAVKMERTSSIRSSSHIVDSPLVLVQDVMGAASDQPPARWSTVVSGSSAVTTARNSTTAQGYRTMQRTVHVNSRGRRSGVIVGTRPLVPASVVPEELINQNLDVNLAVNNLLSRDDEGEGDDDDSQDSYVPDDLISLLDSGMHPDHPSVIIDGDTMFSEDMFGYSSIRSRGSGTRSRIGAGCTDREGGDRDRERETMFRIRDRRRLDANLLRDEALKSLERDKVEGFTAEITKKLANPNASPINLGDDVQYWVEKDGHCPRFSHIAAMHSELVAVGTNGQLFGWRWLDGEPFKHPENPNIHHPKTITLGLQHEKIIGISACSVRASVFTESDKVATWVDDTLNVVASKLEHGAQTFQEFLTDKITSLHTCSLYTCARLESGALYWWGAMPFAQRKKLLERNRSKKKKNKSSSAQSDISTGSLVCLRNAPMYYAGAVAFTTVDGTPKVGQLLESAWSLNDTCRFKIKPSHVPESKPERDSSSDSKPDMPPPPSPASSTCSDHSGPVLSRKRKKAATPSKEIEKQRDEENWPLKDVVFVEDIKTVPVGKVLKVDGSYAAVRFPSSSKDGQEDRAGPGKEDPTSLLQECRLLRKDELNVVKSMSAPRLPDCFQKVPKKVTIVENGQILAVAVDCEGIHVIARSGVRLNYLVYNLSSGKVERDCVFPTEAQAFMGSHRSDISLHNPGDDSFVQLRDGNGALYPFAKDCTDGIKDPMWLDMPPVRCLGMKTHFLKDILATSQKNKAMLFVLAIEHQSLLPHILRCDMEKVKAILASLEQEGSQKLLPEVLQEHCDGNRNLLHTCVAMCIPLSNKEPEKPVDGTASAGVSTTSASGYTSTLEVMNAVTSAVDALTAIQSSRGGTAPTGPGTEATNRGVSLREMMRRASSAARAVSGLDVREAEEGVAIPTLSWPPDPPPSYESVTRQDIDRPSLSRQSSSGQTSAFPPVTEFSTINIPPVKFDEKERPNHALQILKCVCESMALKPHLRDLLSAKNAEGCTPFMHAVKGRAYMAALTLLDIIKRVATQKDGSELDKAIMMSMLYPTGSSLDNSPLQVLCCNDTCSFTWTGAEHINQDIFECRTCGLTGSLCCCTECARVCHKGHDCKLKRTSPTAYCDCWEKCKCKALIAGQQGPRLDLLNRLLAETDLVTLTNSRGDNMLLFLVQTVGRQIVEQRQYRHGRSYMEMPEHDLEPPRFSRRALERILNDWTAVRSMLQSGMRQKKGGNPDMYEEQIYLESQSGTARLDKFTHCLLVKCSIEMLDTLLTTLIREMKNEVTPGRKLEAKMVSRRFIRSVARIFVVLNALINIAVEELCEVANSLIAPVRLGAARPTAPFSLVSANIEAVQGSEEIFSVDPLPPKSSFVEETSHSVSYNDLVGGILMVNQDEHQSDNEDRQSERSEHDAPAPEHDDVAESDMDLDLLAESESDSESMHSNQDNVSVQRSAVTMATAGSDAGLGSLAHFSDSGESSNQEEDYESDGGDSEEQDGEEIATIDEQLERRTNTGSQGQRTLQAPQMMQWAIRQRDTPSSRNPPAIPVTSTANATGTVFGGGGSSLIYIDPSNLRRTTTVTSAATVTPEAPITMATTCSQLARAFGIVVRQIADLLTMLQDYHALAPTLPRILDISDQEALDLQLYLEYQLKPTWDWLITIMDSTEAQLRFGSSLSNTSDPANPAHPLHTGPSRLGRERTGREETRILQVVDSRRRRFGAIGNDGNSARRDFLNYALSLMRSHNNEHSDSLPVIDIASLRHVAYVFDSLIYYMRSGTDTDTDVLRDGISVISWQDQDDNDADDHDDDINNTMMMDTESLDGDGESGGKQGRKHAFFQRTDSTLFLGCPPPDPFHTPLMEALPLADQPHLLQPNSLREDMFGVAKQTIVPATASESKGSASAESGLDKLPLHLSLTGRGPEVQAGIQPLVSTSNISFSSVSTTSSVLETLASQAVSSTAPGVIVRPGGPSLPMASITDPMGPIFPRFFPPLDSPSRDPSSPDVSTNPTSTIPTISSSGKRHVTTVSSLTSGSIISDRTENHQASVIVHSSTALSTTLPSVAILPTSMENPTMEQANSPLFNISQTAPSDLRTTPVNIPLTSESVIATATSPGPSTTSLTSVTLNVGQSQEEVMGSPGLVAIGTPGRQQAHSPSVIVRESPNRARQIPGSSQAATSNAEAMETSLDLSTNNLSRALTADLQLPGNRTSTVPLQMNIFSSDQATSSSNILGQISVPSGLAALVAQNDPVSMTTGTGVAMTTQHSAVSLQSQTSGSSDFTEYSVTGGSSVRLGSRPESLQSSLIEDRGTMSLGLSLSDSYPSQPSNLNTESRGSQAEGISSGISSSLGMSSSLELGSLDLSRMESRGGHVRSTSGTLDSASSLYQPQAGEGSIQGPESQGQEQGSSLDTDGSLDLSKSAAALSTLQTVPVTSAATSNSASETPMDVGANENVSSTVVIETSHQPTTSRPQPPRSEMISHDALLGRWRLALDLFGRVFCDDVGIEPGSVISELGGFPVKESKFRREMEKIRNSQQKDLSIEVVRSRNQLITQAFKQLNAYFNRRTNTSGPPLAVHRVKVTFTDEPGEGSGVARSFYTAIANALLSQEKLPPLDSIMVGGKSLQYNLIQRLRTRERERERERERQRSTAAQRRSSRERDSRRTLSYDAAPFYMPSDPSPNSSLAPKITGMLLELSPAQLLVMLTSEETLRQRVDEAVDICMSHNRELRELNAEALLDLDIFNLSSGNNNTSVAGGSGGGASSSKKKKTASQSDRRSDDDDDVDDNAPLFWQPGKRGYYTVRPGKGSPERLNAFRNVGRILGLCLLQNELCPLFLTRHVLKYILGRKVGWHDLAFFDPVMYESLRQLVLDSETKDASLMFQALDMNFYVELCAEEGGEQVELMRGGTYVEVTAQNVHEYVRRYAEHRMTKVPEKALKSLRMGLFDVIPANSLEGLTAEDLRLLLNGVGSINVQTLISYTSFNDESGEGSEKVQRFKRWFWSVVEKMTNHERQDLVYFWTSSPALPASEEGFQPMPSITIRPADDDHLPTANTCISRLYIPIYTTKQIIKTKLLLAIKTKAFGFV</sequence>
<dbReference type="CDD" id="cd19675">
    <property type="entry name" value="UBR-box_UBR5"/>
    <property type="match status" value="1"/>
</dbReference>
<evidence type="ECO:0000256" key="4">
    <source>
        <dbReference type="ARBA" id="ARBA00022833"/>
    </source>
</evidence>
<evidence type="ECO:0000256" key="3">
    <source>
        <dbReference type="ARBA" id="ARBA00022786"/>
    </source>
</evidence>
<evidence type="ECO:0000256" key="6">
    <source>
        <dbReference type="PROSITE-ProRule" id="PRU00508"/>
    </source>
</evidence>
<evidence type="ECO:0000256" key="1">
    <source>
        <dbReference type="ARBA" id="ARBA00022723"/>
    </source>
</evidence>
<gene>
    <name evidence="11" type="ORF">MAR_031783</name>
</gene>
<evidence type="ECO:0000259" key="8">
    <source>
        <dbReference type="PROSITE" id="PS50237"/>
    </source>
</evidence>
<dbReference type="PROSITE" id="PS51309">
    <property type="entry name" value="PABC"/>
    <property type="match status" value="1"/>
</dbReference>
<dbReference type="InterPro" id="IPR035983">
    <property type="entry name" value="Hect_E3_ubiquitin_ligase"/>
</dbReference>
<feature type="region of interest" description="Disordered" evidence="7">
    <location>
        <begin position="2691"/>
        <end position="2739"/>
    </location>
</feature>
<dbReference type="SUPFAM" id="SSF50985">
    <property type="entry name" value="RCC1/BLIP-II"/>
    <property type="match status" value="1"/>
</dbReference>
<feature type="region of interest" description="Disordered" evidence="7">
    <location>
        <begin position="1462"/>
        <end position="1489"/>
    </location>
</feature>
<dbReference type="Gene3D" id="3.30.2410.10">
    <property type="entry name" value="Hect, E3 ligase catalytic domain"/>
    <property type="match status" value="1"/>
</dbReference>
<keyword evidence="12" id="KW-1185">Reference proteome</keyword>
<feature type="compositionally biased region" description="Low complexity" evidence="7">
    <location>
        <begin position="2490"/>
        <end position="2503"/>
    </location>
</feature>
<feature type="compositionally biased region" description="Acidic residues" evidence="7">
    <location>
        <begin position="1860"/>
        <end position="1873"/>
    </location>
</feature>
<dbReference type="PANTHER" id="PTHR46276:SF1">
    <property type="entry name" value="E3 UBIQUITIN-PROTEIN LIGASE UBR5"/>
    <property type="match status" value="1"/>
</dbReference>
<feature type="compositionally biased region" description="Basic and acidic residues" evidence="7">
    <location>
        <begin position="2713"/>
        <end position="2723"/>
    </location>
</feature>
<feature type="region of interest" description="Disordered" evidence="7">
    <location>
        <begin position="2490"/>
        <end position="2510"/>
    </location>
</feature>
<feature type="region of interest" description="Disordered" evidence="7">
    <location>
        <begin position="982"/>
        <end position="1024"/>
    </location>
</feature>
<dbReference type="PROSITE" id="PS51157">
    <property type="entry name" value="ZF_UBR"/>
    <property type="match status" value="1"/>
</dbReference>
<feature type="compositionally biased region" description="Low complexity" evidence="7">
    <location>
        <begin position="2060"/>
        <end position="2081"/>
    </location>
</feature>
<evidence type="ECO:0000313" key="12">
    <source>
        <dbReference type="Proteomes" id="UP001164746"/>
    </source>
</evidence>
<dbReference type="Gene3D" id="1.10.1900.10">
    <property type="entry name" value="c-terminal domain of poly(a) binding protein"/>
    <property type="match status" value="1"/>
</dbReference>
<feature type="compositionally biased region" description="Basic and acidic residues" evidence="7">
    <location>
        <begin position="646"/>
        <end position="659"/>
    </location>
</feature>
<feature type="zinc finger region" description="UBR-type" evidence="6">
    <location>
        <begin position="1136"/>
        <end position="1204"/>
    </location>
</feature>
<dbReference type="PROSITE" id="PS50237">
    <property type="entry name" value="HECT"/>
    <property type="match status" value="1"/>
</dbReference>
<dbReference type="Proteomes" id="UP001164746">
    <property type="component" value="Chromosome 10"/>
</dbReference>
<dbReference type="Gene3D" id="3.90.1750.10">
    <property type="entry name" value="Hect, E3 ligase catalytic domains"/>
    <property type="match status" value="2"/>
</dbReference>
<proteinExistence type="predicted"/>
<keyword evidence="4" id="KW-0862">Zinc</keyword>
<dbReference type="InterPro" id="IPR036053">
    <property type="entry name" value="PABP-dom"/>
</dbReference>
<feature type="region of interest" description="Disordered" evidence="7">
    <location>
        <begin position="2811"/>
        <end position="2848"/>
    </location>
</feature>
<evidence type="ECO:0000256" key="5">
    <source>
        <dbReference type="PROSITE-ProRule" id="PRU00104"/>
    </source>
</evidence>
<evidence type="ECO:0000313" key="11">
    <source>
        <dbReference type="EMBL" id="WAR17189.1"/>
    </source>
</evidence>
<feature type="compositionally biased region" description="Basic and acidic residues" evidence="7">
    <location>
        <begin position="1462"/>
        <end position="1487"/>
    </location>
</feature>
<organism evidence="11 12">
    <name type="scientific">Mya arenaria</name>
    <name type="common">Soft-shell clam</name>
    <dbReference type="NCBI Taxonomy" id="6604"/>
    <lineage>
        <taxon>Eukaryota</taxon>
        <taxon>Metazoa</taxon>
        <taxon>Spiralia</taxon>
        <taxon>Lophotrochozoa</taxon>
        <taxon>Mollusca</taxon>
        <taxon>Bivalvia</taxon>
        <taxon>Autobranchia</taxon>
        <taxon>Heteroconchia</taxon>
        <taxon>Euheterodonta</taxon>
        <taxon>Imparidentia</taxon>
        <taxon>Neoheterodontei</taxon>
        <taxon>Myida</taxon>
        <taxon>Myoidea</taxon>
        <taxon>Myidae</taxon>
        <taxon>Mya</taxon>
    </lineage>
</organism>
<dbReference type="Gene3D" id="3.30.2160.10">
    <property type="entry name" value="Hect, E3 ligase catalytic domain"/>
    <property type="match status" value="1"/>
</dbReference>
<protein>
    <submittedName>
        <fullName evidence="11">UBR5-like protein</fullName>
    </submittedName>
</protein>
<dbReference type="SMART" id="SM00119">
    <property type="entry name" value="HECTc"/>
    <property type="match status" value="1"/>
</dbReference>
<dbReference type="PANTHER" id="PTHR46276">
    <property type="entry name" value="E3 UBIQUITIN-PROTEIN LIGASE UBR5"/>
    <property type="match status" value="1"/>
</dbReference>
<evidence type="ECO:0000256" key="7">
    <source>
        <dbReference type="SAM" id="MobiDB-lite"/>
    </source>
</evidence>
<feature type="compositionally biased region" description="Basic and acidic residues" evidence="7">
    <location>
        <begin position="549"/>
        <end position="565"/>
    </location>
</feature>
<dbReference type="InterPro" id="IPR047503">
    <property type="entry name" value="UBR-box_UBR5"/>
</dbReference>
<feature type="region of interest" description="Disordered" evidence="7">
    <location>
        <begin position="1738"/>
        <end position="1767"/>
    </location>
</feature>
<dbReference type="InterPro" id="IPR009091">
    <property type="entry name" value="RCC1/BLIP-II"/>
</dbReference>
<dbReference type="Gene3D" id="2.130.10.30">
    <property type="entry name" value="Regulator of chromosome condensation 1/beta-lactamase-inhibitor protein II"/>
    <property type="match status" value="1"/>
</dbReference>
<feature type="compositionally biased region" description="Acidic residues" evidence="7">
    <location>
        <begin position="1546"/>
        <end position="1563"/>
    </location>
</feature>
<evidence type="ECO:0000256" key="2">
    <source>
        <dbReference type="ARBA" id="ARBA00022771"/>
    </source>
</evidence>
<feature type="compositionally biased region" description="Polar residues" evidence="7">
    <location>
        <begin position="2375"/>
        <end position="2393"/>
    </location>
</feature>
<feature type="region of interest" description="Disordered" evidence="7">
    <location>
        <begin position="2049"/>
        <end position="2087"/>
    </location>
</feature>
<feature type="region of interest" description="Disordered" evidence="7">
    <location>
        <begin position="2375"/>
        <end position="2407"/>
    </location>
</feature>
<feature type="compositionally biased region" description="Low complexity" evidence="7">
    <location>
        <begin position="2394"/>
        <end position="2407"/>
    </location>
</feature>
<dbReference type="InterPro" id="IPR003126">
    <property type="entry name" value="Znf_UBR"/>
</dbReference>
<dbReference type="SMART" id="SM00517">
    <property type="entry name" value="PolyA"/>
    <property type="match status" value="1"/>
</dbReference>
<feature type="region of interest" description="Disordered" evidence="7">
    <location>
        <begin position="2425"/>
        <end position="2474"/>
    </location>
</feature>
<feature type="active site" description="Glycyl thioester intermediate" evidence="5">
    <location>
        <position position="3111"/>
    </location>
</feature>
<evidence type="ECO:0000259" key="10">
    <source>
        <dbReference type="PROSITE" id="PS51309"/>
    </source>
</evidence>
<evidence type="ECO:0000259" key="9">
    <source>
        <dbReference type="PROSITE" id="PS51157"/>
    </source>
</evidence>
<feature type="region of interest" description="Disordered" evidence="7">
    <location>
        <begin position="1860"/>
        <end position="1880"/>
    </location>
</feature>
<accession>A0ABY7F739</accession>
<dbReference type="InterPro" id="IPR002004">
    <property type="entry name" value="PABP_HYD_C"/>
</dbReference>
<feature type="domain" description="UBR-type" evidence="9">
    <location>
        <begin position="1136"/>
        <end position="1204"/>
    </location>
</feature>